<sequence>MRKAQLVRLVGIGGAAISAIAYVTFVLVGLNGGGARFELLWKTVVFAPPHVIVAWVIFGACGGTAYVFRQELGYRSILVGGALVGLPAVWVVGLFSYYAESVPEWPGFNGEVWRWTVNLAYAEFAFGFLIGFLGLAALGASGATSPAFPTPDAARGPSAVGKQEEKR</sequence>
<evidence type="ECO:0000256" key="1">
    <source>
        <dbReference type="SAM" id="MobiDB-lite"/>
    </source>
</evidence>
<keyword evidence="2" id="KW-0812">Transmembrane</keyword>
<gene>
    <name evidence="3" type="ORF">GGQ93_000600</name>
</gene>
<keyword evidence="2" id="KW-1133">Transmembrane helix</keyword>
<keyword evidence="2" id="KW-0472">Membrane</keyword>
<keyword evidence="4" id="KW-1185">Reference proteome</keyword>
<feature type="transmembrane region" description="Helical" evidence="2">
    <location>
        <begin position="119"/>
        <end position="138"/>
    </location>
</feature>
<protein>
    <submittedName>
        <fullName evidence="3">Uncharacterized protein</fullName>
    </submittedName>
</protein>
<organism evidence="3 4">
    <name type="scientific">Brevundimonas aurantiaca</name>
    <dbReference type="NCBI Taxonomy" id="74316"/>
    <lineage>
        <taxon>Bacteria</taxon>
        <taxon>Pseudomonadati</taxon>
        <taxon>Pseudomonadota</taxon>
        <taxon>Alphaproteobacteria</taxon>
        <taxon>Caulobacterales</taxon>
        <taxon>Caulobacteraceae</taxon>
        <taxon>Brevundimonas</taxon>
    </lineage>
</organism>
<accession>A0A7W9C4H4</accession>
<comment type="caution">
    <text evidence="3">The sequence shown here is derived from an EMBL/GenBank/DDBJ whole genome shotgun (WGS) entry which is preliminary data.</text>
</comment>
<evidence type="ECO:0000256" key="2">
    <source>
        <dbReference type="SAM" id="Phobius"/>
    </source>
</evidence>
<evidence type="ECO:0000313" key="4">
    <source>
        <dbReference type="Proteomes" id="UP000527324"/>
    </source>
</evidence>
<feature type="transmembrane region" description="Helical" evidence="2">
    <location>
        <begin position="77"/>
        <end position="99"/>
    </location>
</feature>
<reference evidence="3 4" key="1">
    <citation type="submission" date="2020-08" db="EMBL/GenBank/DDBJ databases">
        <title>Genomic Encyclopedia of Type Strains, Phase IV (KMG-IV): sequencing the most valuable type-strain genomes for metagenomic binning, comparative biology and taxonomic classification.</title>
        <authorList>
            <person name="Goeker M."/>
        </authorList>
    </citation>
    <scope>NUCLEOTIDE SEQUENCE [LARGE SCALE GENOMIC DNA]</scope>
    <source>
        <strain evidence="3 4">DSM 4731</strain>
    </source>
</reference>
<evidence type="ECO:0000313" key="3">
    <source>
        <dbReference type="EMBL" id="MBB5738909.1"/>
    </source>
</evidence>
<dbReference type="RefSeq" id="WP_054766620.1">
    <property type="nucleotide sequence ID" value="NZ_CAJFZW010000008.1"/>
</dbReference>
<feature type="region of interest" description="Disordered" evidence="1">
    <location>
        <begin position="146"/>
        <end position="167"/>
    </location>
</feature>
<feature type="transmembrane region" description="Helical" evidence="2">
    <location>
        <begin position="7"/>
        <end position="30"/>
    </location>
</feature>
<name>A0A7W9C4H4_9CAUL</name>
<dbReference type="Proteomes" id="UP000527324">
    <property type="component" value="Unassembled WGS sequence"/>
</dbReference>
<dbReference type="AlphaFoldDB" id="A0A7W9C4H4"/>
<feature type="transmembrane region" description="Helical" evidence="2">
    <location>
        <begin position="50"/>
        <end position="68"/>
    </location>
</feature>
<dbReference type="EMBL" id="JACHOQ010000001">
    <property type="protein sequence ID" value="MBB5738909.1"/>
    <property type="molecule type" value="Genomic_DNA"/>
</dbReference>
<proteinExistence type="predicted"/>